<feature type="binding site" evidence="1">
    <location>
        <position position="17"/>
    </location>
    <ligand>
        <name>Mg(2+)</name>
        <dbReference type="ChEBI" id="CHEBI:18420"/>
    </ligand>
</feature>
<dbReference type="GO" id="GO:0000287">
    <property type="term" value="F:magnesium ion binding"/>
    <property type="evidence" value="ECO:0007669"/>
    <property type="project" value="UniProtKB-UniRule"/>
</dbReference>
<feature type="binding site" evidence="1">
    <location>
        <begin position="115"/>
        <end position="118"/>
    </location>
    <ligand>
        <name>ATP</name>
        <dbReference type="ChEBI" id="CHEBI:30616"/>
    </ligand>
</feature>
<keyword evidence="1" id="KW-0479">Metal-binding</keyword>
<keyword evidence="1" id="KW-0460">Magnesium</keyword>
<feature type="active site" evidence="1">
    <location>
        <position position="38"/>
    </location>
</feature>
<feature type="binding site" evidence="1">
    <location>
        <position position="115"/>
    </location>
    <ligand>
        <name>Mg(2+)</name>
        <dbReference type="ChEBI" id="CHEBI:18420"/>
    </ligand>
</feature>
<dbReference type="GO" id="GO:0004141">
    <property type="term" value="F:dethiobiotin synthase activity"/>
    <property type="evidence" value="ECO:0007669"/>
    <property type="project" value="UniProtKB-UniRule"/>
</dbReference>
<feature type="binding site" evidence="1">
    <location>
        <begin position="206"/>
        <end position="208"/>
    </location>
    <ligand>
        <name>ATP</name>
        <dbReference type="ChEBI" id="CHEBI:30616"/>
    </ligand>
</feature>
<dbReference type="KEGG" id="schv:BRCON_0434"/>
<comment type="subunit">
    <text evidence="1">Homodimer.</text>
</comment>
<organism evidence="2 3">
    <name type="scientific">Sumerlaea chitinivorans</name>
    <dbReference type="NCBI Taxonomy" id="2250252"/>
    <lineage>
        <taxon>Bacteria</taxon>
        <taxon>Candidatus Sumerlaeota</taxon>
        <taxon>Candidatus Sumerlaeia</taxon>
        <taxon>Candidatus Sumerlaeales</taxon>
        <taxon>Candidatus Sumerlaeaceae</taxon>
        <taxon>Candidatus Sumerlaea</taxon>
    </lineage>
</organism>
<dbReference type="PIRSF" id="PIRSF006755">
    <property type="entry name" value="DTB_synth"/>
    <property type="match status" value="1"/>
</dbReference>
<dbReference type="EC" id="6.3.3.3" evidence="1"/>
<evidence type="ECO:0000256" key="1">
    <source>
        <dbReference type="HAMAP-Rule" id="MF_00336"/>
    </source>
</evidence>
<dbReference type="InterPro" id="IPR004472">
    <property type="entry name" value="DTB_synth_BioD"/>
</dbReference>
<comment type="similarity">
    <text evidence="1">Belongs to the dethiobiotin synthetase family.</text>
</comment>
<name>A0A2Z4Y240_SUMC1</name>
<dbReference type="SUPFAM" id="SSF52540">
    <property type="entry name" value="P-loop containing nucleoside triphosphate hydrolases"/>
    <property type="match status" value="1"/>
</dbReference>
<reference evidence="2 3" key="1">
    <citation type="submission" date="2018-05" db="EMBL/GenBank/DDBJ databases">
        <title>A metagenomic window into the 2 km-deep terrestrial subsurface aquifer revealed taxonomically and functionally diverse microbial community comprising novel uncultured bacterial lineages.</title>
        <authorList>
            <person name="Kadnikov V.V."/>
            <person name="Mardanov A.V."/>
            <person name="Beletsky A.V."/>
            <person name="Banks D."/>
            <person name="Pimenov N.V."/>
            <person name="Frank Y.A."/>
            <person name="Karnachuk O.V."/>
            <person name="Ravin N.V."/>
        </authorList>
    </citation>
    <scope>NUCLEOTIDE SEQUENCE [LARGE SCALE GENOMIC DNA]</scope>
    <source>
        <strain evidence="2">BY</strain>
    </source>
</reference>
<keyword evidence="1" id="KW-0436">Ligase</keyword>
<dbReference type="EMBL" id="CP030759">
    <property type="protein sequence ID" value="AXA35211.1"/>
    <property type="molecule type" value="Genomic_DNA"/>
</dbReference>
<gene>
    <name evidence="1" type="primary">bioD</name>
    <name evidence="2" type="ORF">BRCON_0434</name>
</gene>
<feature type="binding site" evidence="1">
    <location>
        <position position="42"/>
    </location>
    <ligand>
        <name>substrate</name>
    </ligand>
</feature>
<comment type="pathway">
    <text evidence="1">Cofactor biosynthesis; biotin biosynthesis; biotin from 7,8-diaminononanoate: step 1/2.</text>
</comment>
<feature type="binding site" evidence="1">
    <location>
        <position position="54"/>
    </location>
    <ligand>
        <name>Mg(2+)</name>
        <dbReference type="ChEBI" id="CHEBI:18420"/>
    </ligand>
</feature>
<dbReference type="Proteomes" id="UP000262583">
    <property type="component" value="Chromosome"/>
</dbReference>
<dbReference type="AlphaFoldDB" id="A0A2Z4Y240"/>
<accession>A0A2Z4Y240</accession>
<comment type="catalytic activity">
    <reaction evidence="1">
        <text>(7R,8S)-7,8-diammoniononanoate + CO2 + ATP = (4R,5S)-dethiobiotin + ADP + phosphate + 3 H(+)</text>
        <dbReference type="Rhea" id="RHEA:15805"/>
        <dbReference type="ChEBI" id="CHEBI:15378"/>
        <dbReference type="ChEBI" id="CHEBI:16526"/>
        <dbReference type="ChEBI" id="CHEBI:30616"/>
        <dbReference type="ChEBI" id="CHEBI:43474"/>
        <dbReference type="ChEBI" id="CHEBI:149469"/>
        <dbReference type="ChEBI" id="CHEBI:149473"/>
        <dbReference type="ChEBI" id="CHEBI:456216"/>
        <dbReference type="EC" id="6.3.3.3"/>
    </reaction>
</comment>
<evidence type="ECO:0000313" key="3">
    <source>
        <dbReference type="Proteomes" id="UP000262583"/>
    </source>
</evidence>
<comment type="function">
    <text evidence="1">Catalyzes a mechanistically unusual reaction, the ATP-dependent insertion of CO2 between the N7 and N8 nitrogen atoms of 7,8-diaminopelargonic acid (DAPA, also called 7,8-diammoniononanoate) to form a ureido ring.</text>
</comment>
<comment type="cofactor">
    <cofactor evidence="1">
        <name>Mg(2+)</name>
        <dbReference type="ChEBI" id="CHEBI:18420"/>
    </cofactor>
</comment>
<feature type="binding site" evidence="1">
    <location>
        <begin position="13"/>
        <end position="18"/>
    </location>
    <ligand>
        <name>ATP</name>
        <dbReference type="ChEBI" id="CHEBI:30616"/>
    </ligand>
</feature>
<dbReference type="GO" id="GO:0009102">
    <property type="term" value="P:biotin biosynthetic process"/>
    <property type="evidence" value="ECO:0007669"/>
    <property type="project" value="UniProtKB-UniRule"/>
</dbReference>
<dbReference type="Gene3D" id="3.40.50.300">
    <property type="entry name" value="P-loop containing nucleotide triphosphate hydrolases"/>
    <property type="match status" value="1"/>
</dbReference>
<keyword evidence="1" id="KW-0067">ATP-binding</keyword>
<dbReference type="PANTHER" id="PTHR43210:SF5">
    <property type="entry name" value="DETHIOBIOTIN SYNTHETASE"/>
    <property type="match status" value="1"/>
</dbReference>
<dbReference type="PANTHER" id="PTHR43210">
    <property type="entry name" value="DETHIOBIOTIN SYNTHETASE"/>
    <property type="match status" value="1"/>
</dbReference>
<proteinExistence type="inferred from homology"/>
<dbReference type="CDD" id="cd03109">
    <property type="entry name" value="DTBS"/>
    <property type="match status" value="1"/>
</dbReference>
<comment type="subcellular location">
    <subcellularLocation>
        <location evidence="1">Cytoplasm</location>
    </subcellularLocation>
</comment>
<dbReference type="GO" id="GO:0005829">
    <property type="term" value="C:cytosol"/>
    <property type="evidence" value="ECO:0007669"/>
    <property type="project" value="TreeGrafter"/>
</dbReference>
<protein>
    <recommendedName>
        <fullName evidence="1">ATP-dependent dethiobiotin synthetase BioD</fullName>
        <ecNumber evidence="1">6.3.3.3</ecNumber>
    </recommendedName>
    <alternativeName>
        <fullName evidence="1">DTB synthetase</fullName>
        <shortName evidence="1">DTBS</shortName>
    </alternativeName>
    <alternativeName>
        <fullName evidence="1">Dethiobiotin synthase</fullName>
    </alternativeName>
</protein>
<keyword evidence="1" id="KW-0963">Cytoplasm</keyword>
<keyword evidence="1" id="KW-0547">Nucleotide-binding</keyword>
<feature type="binding site" evidence="1">
    <location>
        <position position="54"/>
    </location>
    <ligand>
        <name>ATP</name>
        <dbReference type="ChEBI" id="CHEBI:30616"/>
    </ligand>
</feature>
<sequence>MENTLLIVGTDTGCGKTTVAATLARALKKAGADVGVMKPFASGVDVAQMQPMDDAAILQLAAGLEEPYDWVTPERFQAPLAPANAAPLEGRTVDLEKVRAAIRNYVGKHAVTLIEGIGGVAVPLTQSVLFSDFFREFSFPALVVARSALGTINHTVLTVEHLRSRGIPVMGVIFNRIQQGPLDLAEEVGPPLAARLCGIENFGLFPFVNPGSHLTAQAWVDALPIKCDAIQKLVERIMRK</sequence>
<dbReference type="UniPathway" id="UPA00078">
    <property type="reaction ID" value="UER00161"/>
</dbReference>
<dbReference type="GO" id="GO:0005524">
    <property type="term" value="F:ATP binding"/>
    <property type="evidence" value="ECO:0007669"/>
    <property type="project" value="UniProtKB-UniRule"/>
</dbReference>
<dbReference type="InterPro" id="IPR027417">
    <property type="entry name" value="P-loop_NTPase"/>
</dbReference>
<keyword evidence="1" id="KW-0093">Biotin biosynthesis</keyword>
<evidence type="ECO:0000313" key="2">
    <source>
        <dbReference type="EMBL" id="AXA35211.1"/>
    </source>
</evidence>
<feature type="binding site" evidence="1">
    <location>
        <begin position="175"/>
        <end position="176"/>
    </location>
    <ligand>
        <name>ATP</name>
        <dbReference type="ChEBI" id="CHEBI:30616"/>
    </ligand>
</feature>
<dbReference type="Pfam" id="PF13500">
    <property type="entry name" value="AAA_26"/>
    <property type="match status" value="1"/>
</dbReference>
<dbReference type="NCBIfam" id="TIGR00347">
    <property type="entry name" value="bioD"/>
    <property type="match status" value="1"/>
</dbReference>
<comment type="caution">
    <text evidence="1">Lacks conserved residue(s) required for the propagation of feature annotation.</text>
</comment>
<dbReference type="HAMAP" id="MF_00336">
    <property type="entry name" value="BioD"/>
    <property type="match status" value="1"/>
</dbReference>